<feature type="compositionally biased region" description="Basic and acidic residues" evidence="1">
    <location>
        <begin position="86"/>
        <end position="114"/>
    </location>
</feature>
<feature type="compositionally biased region" description="Basic and acidic residues" evidence="1">
    <location>
        <begin position="868"/>
        <end position="889"/>
    </location>
</feature>
<accession>A0A7C8MGQ7</accession>
<feature type="compositionally biased region" description="Low complexity" evidence="1">
    <location>
        <begin position="335"/>
        <end position="349"/>
    </location>
</feature>
<feature type="compositionally biased region" description="Acidic residues" evidence="1">
    <location>
        <begin position="899"/>
        <end position="913"/>
    </location>
</feature>
<feature type="compositionally biased region" description="Basic and acidic residues" evidence="1">
    <location>
        <begin position="645"/>
        <end position="660"/>
    </location>
</feature>
<keyword evidence="3" id="KW-1185">Reference proteome</keyword>
<feature type="region of interest" description="Disordered" evidence="1">
    <location>
        <begin position="406"/>
        <end position="434"/>
    </location>
</feature>
<name>A0A7C8MGQ7_9PLEO</name>
<dbReference type="EMBL" id="JAADJZ010000001">
    <property type="protein sequence ID" value="KAF2878098.1"/>
    <property type="molecule type" value="Genomic_DNA"/>
</dbReference>
<evidence type="ECO:0000256" key="1">
    <source>
        <dbReference type="SAM" id="MobiDB-lite"/>
    </source>
</evidence>
<feature type="compositionally biased region" description="Basic residues" evidence="1">
    <location>
        <begin position="622"/>
        <end position="644"/>
    </location>
</feature>
<feature type="region of interest" description="Disordered" evidence="1">
    <location>
        <begin position="451"/>
        <end position="484"/>
    </location>
</feature>
<feature type="compositionally biased region" description="Low complexity" evidence="1">
    <location>
        <begin position="421"/>
        <end position="434"/>
    </location>
</feature>
<dbReference type="Proteomes" id="UP000481861">
    <property type="component" value="Unassembled WGS sequence"/>
</dbReference>
<comment type="caution">
    <text evidence="2">The sequence shown here is derived from an EMBL/GenBank/DDBJ whole genome shotgun (WGS) entry which is preliminary data.</text>
</comment>
<reference evidence="2 3" key="1">
    <citation type="submission" date="2020-01" db="EMBL/GenBank/DDBJ databases">
        <authorList>
            <consortium name="DOE Joint Genome Institute"/>
            <person name="Haridas S."/>
            <person name="Albert R."/>
            <person name="Binder M."/>
            <person name="Bloem J."/>
            <person name="Labutti K."/>
            <person name="Salamov A."/>
            <person name="Andreopoulos B."/>
            <person name="Baker S.E."/>
            <person name="Barry K."/>
            <person name="Bills G."/>
            <person name="Bluhm B.H."/>
            <person name="Cannon C."/>
            <person name="Castanera R."/>
            <person name="Culley D.E."/>
            <person name="Daum C."/>
            <person name="Ezra D."/>
            <person name="Gonzalez J.B."/>
            <person name="Henrissat B."/>
            <person name="Kuo A."/>
            <person name="Liang C."/>
            <person name="Lipzen A."/>
            <person name="Lutzoni F."/>
            <person name="Magnuson J."/>
            <person name="Mondo S."/>
            <person name="Nolan M."/>
            <person name="Ohm R."/>
            <person name="Pangilinan J."/>
            <person name="Park H.-J.H."/>
            <person name="Ramirez L."/>
            <person name="Alfaro M."/>
            <person name="Sun H."/>
            <person name="Tritt A."/>
            <person name="Yoshinaga Y."/>
            <person name="Zwiers L.-H.L."/>
            <person name="Turgeon B.G."/>
            <person name="Goodwin S.B."/>
            <person name="Spatafora J.W."/>
            <person name="Crous P.W."/>
            <person name="Grigoriev I.V."/>
        </authorList>
    </citation>
    <scope>NUCLEOTIDE SEQUENCE [LARGE SCALE GENOMIC DNA]</scope>
    <source>
        <strain evidence="2 3">CBS 611.86</strain>
    </source>
</reference>
<feature type="compositionally biased region" description="Basic residues" evidence="1">
    <location>
        <begin position="712"/>
        <end position="722"/>
    </location>
</feature>
<organism evidence="2 3">
    <name type="scientific">Massariosphaeria phaeospora</name>
    <dbReference type="NCBI Taxonomy" id="100035"/>
    <lineage>
        <taxon>Eukaryota</taxon>
        <taxon>Fungi</taxon>
        <taxon>Dikarya</taxon>
        <taxon>Ascomycota</taxon>
        <taxon>Pezizomycotina</taxon>
        <taxon>Dothideomycetes</taxon>
        <taxon>Pleosporomycetidae</taxon>
        <taxon>Pleosporales</taxon>
        <taxon>Pleosporales incertae sedis</taxon>
        <taxon>Massariosphaeria</taxon>
    </lineage>
</organism>
<evidence type="ECO:0000313" key="3">
    <source>
        <dbReference type="Proteomes" id="UP000481861"/>
    </source>
</evidence>
<sequence length="940" mass="101705">MWTRLTGKNDGSKDPKDPKDSRDDRRSSTSARTKRAESVVSSSSSRRPTRSEPRASTSRNSYPSPAPPASVASSYATARDGASDYTGRDTMPRSRNDDLYDDPREERFSRRRGDSLTSYDTKLSRKERSRSRDREDKKRDKDKLEKRKSRSDRSSGASQAGGYHGEIVESPRPTMRAFGDQIASPGFSQFPGQTGVHMMSGGLPTGSHPPMSSHIPDQFPGQDSSLYGAPSRPVGPTHSDSFGEASDYYGDMGQSVHQQPGVRPNPPSVIMPLDTPHLMSAGAQPNPVEDTGSGAAADFFGSAGTNKPSSSLPQSSMPGAFADDDHPPTKPPRPSSSKPNKPGKVNSAAALAGGAAVGYALGQSSSNAPHSTNYTNGAQSASDSMYYQAANTSMAAAEASHLANYSNAMDGAPPPKPPRPGKNGKQPSSSSNAGLYAAGAAGIAAYGLHEHHSHNHSSSIPGGFPGEHHGGGPGPSPSHFTAGGMAQMHEHKGPVSKFVDWWKDHEDVQKMEEYTEYIGVCRGCFDPRSSAIDAPRKHHYGRKRSSEFRPSGIEKQSRYSLLEKQSRYSLSGDESRRRRKSNDGVGWLAAGLGGIVLAQAGKTLLGQKRHDFDDTYSVKSGRYNHSRVPHRSRSRSQDRKHHSSGRSDVRYRSHSRDRMSRMSVGVAGDRKDYKVVRHRSHSRSRSSSRDRKSGFFGAAVGAGLAASAVGASRKKHRSHSRSRSNSPKGTFVHHRRDSSDHGRRQSKPHRMSHKSSRSSIGTGSLVDISQPHRSQGGFLGGFFTAATPKEKRRKSHSRSKKKKGFFNFGNASSSSDDTTLAFGSAFDRNRRRTTRRTSDERLNATLAGLGATAAAIAATKAGRSKGKNRAEVVAVKEQRHQRTDNDRRRYGASSRHLGEEEDGWESLPEDDTSDSGSASSGLAFGDYDWKKGKSQESLAS</sequence>
<feature type="region of interest" description="Disordered" evidence="1">
    <location>
        <begin position="532"/>
        <end position="553"/>
    </location>
</feature>
<feature type="compositionally biased region" description="Basic residues" evidence="1">
    <location>
        <begin position="790"/>
        <end position="804"/>
    </location>
</feature>
<feature type="compositionally biased region" description="Low complexity" evidence="1">
    <location>
        <begin position="290"/>
        <end position="305"/>
    </location>
</feature>
<protein>
    <submittedName>
        <fullName evidence="2">Uncharacterized protein</fullName>
    </submittedName>
</protein>
<evidence type="ECO:0000313" key="2">
    <source>
        <dbReference type="EMBL" id="KAF2878098.1"/>
    </source>
</evidence>
<proteinExistence type="predicted"/>
<feature type="compositionally biased region" description="Low complexity" evidence="1">
    <location>
        <begin position="914"/>
        <end position="926"/>
    </location>
</feature>
<feature type="compositionally biased region" description="Polar residues" evidence="1">
    <location>
        <begin position="306"/>
        <end position="317"/>
    </location>
</feature>
<feature type="region of interest" description="Disordered" evidence="1">
    <location>
        <begin position="614"/>
        <end position="693"/>
    </location>
</feature>
<feature type="compositionally biased region" description="Basic and acidic residues" evidence="1">
    <location>
        <begin position="10"/>
        <end position="27"/>
    </location>
</feature>
<feature type="compositionally biased region" description="Basic residues" evidence="1">
    <location>
        <begin position="744"/>
        <end position="756"/>
    </location>
</feature>
<dbReference type="OrthoDB" id="5365701at2759"/>
<feature type="compositionally biased region" description="Low complexity" evidence="1">
    <location>
        <begin position="54"/>
        <end position="76"/>
    </location>
</feature>
<feature type="compositionally biased region" description="Low complexity" evidence="1">
    <location>
        <begin position="805"/>
        <end position="817"/>
    </location>
</feature>
<feature type="non-terminal residue" evidence="2">
    <location>
        <position position="940"/>
    </location>
</feature>
<feature type="region of interest" description="Disordered" evidence="1">
    <location>
        <begin position="707"/>
        <end position="818"/>
    </location>
</feature>
<dbReference type="AlphaFoldDB" id="A0A7C8MGQ7"/>
<gene>
    <name evidence="2" type="ORF">BDV95DRAFT_556674</name>
</gene>
<feature type="compositionally biased region" description="Basic residues" evidence="1">
    <location>
        <begin position="676"/>
        <end position="686"/>
    </location>
</feature>
<feature type="compositionally biased region" description="Basic and acidic residues" evidence="1">
    <location>
        <begin position="122"/>
        <end position="145"/>
    </location>
</feature>
<feature type="region of interest" description="Disordered" evidence="1">
    <location>
        <begin position="859"/>
        <end position="940"/>
    </location>
</feature>
<feature type="region of interest" description="Disordered" evidence="1">
    <location>
        <begin position="1"/>
        <end position="349"/>
    </location>
</feature>